<dbReference type="SUPFAM" id="SSF56024">
    <property type="entry name" value="Phospholipase D/nuclease"/>
    <property type="match status" value="2"/>
</dbReference>
<evidence type="ECO:0000256" key="1">
    <source>
        <dbReference type="SAM" id="Coils"/>
    </source>
</evidence>
<dbReference type="Pfam" id="PF13091">
    <property type="entry name" value="PLDc_2"/>
    <property type="match status" value="1"/>
</dbReference>
<sequence>MATHISDRILSFCREPKSVSSEYAKDPTKTPGHYAAHLYGQELPAVTEHQPPHLRKSPTLEDIARARQCGNWGDSTPSELFLQCYHDALCSLEHDSLAGMISPSLMGSNGVVPLTIIAPLPDICRHMSNLIARAEHEVFLATNFWTASDASRLITDSLLELNKRAGERRQKIVVKIMYDRGNIKQAKDNHQIVTVEEYTGKAVQLPHPSEVPNLDMQVQNYHRPVLGTFHSKFMIVDRRIAIVQSNNIQDNDNLEMMTHLEGPIVDSFYDTALLSWYTTMTPPLRLLSSPAMAARGNTFDEPSFRSLFDGAVDNLDQRRELWPLHAAADPHYDPDIASEVRRMQDVLTPLPGESRVDAITRHLNLATKLSQNGVVPENQLDEGMTPMIPHKPHHAFPIALVNRRPWGAVNHQGVNNPQNEAWLSAIRNAKSSVFIQSPNVNAAPLIPTLKEALLRGVEVTYYVCLGYNDAGELLPFQGGVNEMVADKLYESLDKASKQRLNVHYYVAKDQVAPIHNSFKKRSCHIKLLIADGHVGIQGNGNQDTQSYFHSMEVNVMIDSEQICGEWRGTIERNQNTHRYGRASQIDGIWRDERGNEAEGAVGKDPGKFAWAKGMVGAVKRVQGAGSMPELYNDEFLATIPQALTPMVEHARQPGPNLIEQFRTACGTDSDKLAALQPAYSRLRVHQGVLDKLSAPETRPVLHNFVSEQHRKNRPNAIFYGTLQSGDAYIFLHEDDGTFPYKPTYHTFDPVTQRHRSEFSGLYVWLNVKKEQRAEAFMHATNEAEMKALAMYYFAGLDSLPYHYPLMHQLASNLLVVCSSILGASNLSSQLVEPQAQATVKSLQERMEKLPGESFERTTQNSGKGQAQNSVRKAVQKPIAKPIHKSAQQPKRKRSHEYGPPSIRNPARQPTQNPGQNQILRPAQKPDKTLSYAPDQRVTDNVLPNSDNVAEDMHEYQPGRSAISSHGIPEVHGSLAPAHMSLNPTDAQGQIIHRGEGTARSSVPWKKSRGADHQRESINLRLYKEARENRESAQASLELVKGQIRDLEAKIRDLEAESRDLEALDQGLLLEARRTGIREQICIFNGRLEALQTEHETTDRRFSGASRYMNSTFGNLTPAEAAVALEWVPKQPKASTAFGPGP</sequence>
<gene>
    <name evidence="4" type="ORF">N0V89_005743</name>
</gene>
<dbReference type="GO" id="GO:0030572">
    <property type="term" value="F:phosphatidyltransferase activity"/>
    <property type="evidence" value="ECO:0007669"/>
    <property type="project" value="UniProtKB-ARBA"/>
</dbReference>
<dbReference type="InterPro" id="IPR025202">
    <property type="entry name" value="PLD-like_dom"/>
</dbReference>
<feature type="region of interest" description="Disordered" evidence="2">
    <location>
        <begin position="994"/>
        <end position="1013"/>
    </location>
</feature>
<dbReference type="PANTHER" id="PTHR21248">
    <property type="entry name" value="CARDIOLIPIN SYNTHASE"/>
    <property type="match status" value="1"/>
</dbReference>
<feature type="domain" description="PLD phosphodiesterase" evidence="3">
    <location>
        <begin position="225"/>
        <end position="252"/>
    </location>
</feature>
<evidence type="ECO:0000313" key="4">
    <source>
        <dbReference type="EMBL" id="KAJ4354011.1"/>
    </source>
</evidence>
<evidence type="ECO:0000256" key="2">
    <source>
        <dbReference type="SAM" id="MobiDB-lite"/>
    </source>
</evidence>
<feature type="compositionally biased region" description="Polar residues" evidence="2">
    <location>
        <begin position="907"/>
        <end position="918"/>
    </location>
</feature>
<evidence type="ECO:0000259" key="3">
    <source>
        <dbReference type="PROSITE" id="PS50035"/>
    </source>
</evidence>
<keyword evidence="5" id="KW-1185">Reference proteome</keyword>
<dbReference type="PROSITE" id="PS50035">
    <property type="entry name" value="PLD"/>
    <property type="match status" value="1"/>
</dbReference>
<dbReference type="AlphaFoldDB" id="A0A9W8XLX3"/>
<evidence type="ECO:0000313" key="5">
    <source>
        <dbReference type="Proteomes" id="UP001140513"/>
    </source>
</evidence>
<reference evidence="4" key="1">
    <citation type="submission" date="2022-10" db="EMBL/GenBank/DDBJ databases">
        <title>Tapping the CABI collections for fungal endophytes: first genome assemblies for Collariella, Neodidymelliopsis, Ascochyta clinopodiicola, Didymella pomorum, Didymosphaeria variabile, Neocosmospora piperis and Neocucurbitaria cava.</title>
        <authorList>
            <person name="Hill R."/>
        </authorList>
    </citation>
    <scope>NUCLEOTIDE SEQUENCE</scope>
    <source>
        <strain evidence="4">IMI 356815</strain>
    </source>
</reference>
<dbReference type="Gene3D" id="3.30.870.10">
    <property type="entry name" value="Endonuclease Chain A"/>
    <property type="match status" value="2"/>
</dbReference>
<dbReference type="PANTHER" id="PTHR21248:SF22">
    <property type="entry name" value="PHOSPHOLIPASE D"/>
    <property type="match status" value="1"/>
</dbReference>
<dbReference type="CDD" id="cd00138">
    <property type="entry name" value="PLDc_SF"/>
    <property type="match status" value="2"/>
</dbReference>
<feature type="region of interest" description="Disordered" evidence="2">
    <location>
        <begin position="850"/>
        <end position="945"/>
    </location>
</feature>
<dbReference type="OrthoDB" id="9997422at2759"/>
<dbReference type="GO" id="GO:0032049">
    <property type="term" value="P:cardiolipin biosynthetic process"/>
    <property type="evidence" value="ECO:0007669"/>
    <property type="project" value="UniProtKB-ARBA"/>
</dbReference>
<dbReference type="GeneID" id="80909273"/>
<dbReference type="EMBL" id="JAPEUX010000004">
    <property type="protein sequence ID" value="KAJ4354011.1"/>
    <property type="molecule type" value="Genomic_DNA"/>
</dbReference>
<dbReference type="Proteomes" id="UP001140513">
    <property type="component" value="Unassembled WGS sequence"/>
</dbReference>
<organism evidence="4 5">
    <name type="scientific">Didymosphaeria variabile</name>
    <dbReference type="NCBI Taxonomy" id="1932322"/>
    <lineage>
        <taxon>Eukaryota</taxon>
        <taxon>Fungi</taxon>
        <taxon>Dikarya</taxon>
        <taxon>Ascomycota</taxon>
        <taxon>Pezizomycotina</taxon>
        <taxon>Dothideomycetes</taxon>
        <taxon>Pleosporomycetidae</taxon>
        <taxon>Pleosporales</taxon>
        <taxon>Massarineae</taxon>
        <taxon>Didymosphaeriaceae</taxon>
        <taxon>Didymosphaeria</taxon>
    </lineage>
</organism>
<name>A0A9W8XLX3_9PLEO</name>
<comment type="caution">
    <text evidence="4">The sequence shown here is derived from an EMBL/GenBank/DDBJ whole genome shotgun (WGS) entry which is preliminary data.</text>
</comment>
<dbReference type="RefSeq" id="XP_056071785.1">
    <property type="nucleotide sequence ID" value="XM_056214518.1"/>
</dbReference>
<protein>
    <recommendedName>
        <fullName evidence="3">PLD phosphodiesterase domain-containing protein</fullName>
    </recommendedName>
</protein>
<proteinExistence type="predicted"/>
<feature type="compositionally biased region" description="Polar residues" evidence="2">
    <location>
        <begin position="856"/>
        <end position="870"/>
    </location>
</feature>
<feature type="coiled-coil region" evidence="1">
    <location>
        <begin position="1022"/>
        <end position="1063"/>
    </location>
</feature>
<accession>A0A9W8XLX3</accession>
<keyword evidence="1" id="KW-0175">Coiled coil</keyword>
<dbReference type="InterPro" id="IPR001736">
    <property type="entry name" value="PLipase_D/transphosphatidylase"/>
</dbReference>